<protein>
    <recommendedName>
        <fullName evidence="4">SANT domain-containing protein</fullName>
    </recommendedName>
</protein>
<accession>A0A182T9V0</accession>
<dbReference type="AlphaFoldDB" id="A0A182T9V0"/>
<dbReference type="Proteomes" id="UP000075901">
    <property type="component" value="Unassembled WGS sequence"/>
</dbReference>
<dbReference type="Gene3D" id="1.20.58.1880">
    <property type="match status" value="1"/>
</dbReference>
<proteinExistence type="predicted"/>
<reference evidence="2" key="2">
    <citation type="submission" date="2020-05" db="UniProtKB">
        <authorList>
            <consortium name="EnsemblMetazoa"/>
        </authorList>
    </citation>
    <scope>IDENTIFICATION</scope>
    <source>
        <strain evidence="2">maculatus3</strain>
    </source>
</reference>
<feature type="region of interest" description="Disordered" evidence="1">
    <location>
        <begin position="203"/>
        <end position="300"/>
    </location>
</feature>
<dbReference type="VEuPathDB" id="VectorBase:AMAM022556"/>
<evidence type="ECO:0008006" key="4">
    <source>
        <dbReference type="Google" id="ProtNLM"/>
    </source>
</evidence>
<reference evidence="3" key="1">
    <citation type="submission" date="2013-09" db="EMBL/GenBank/DDBJ databases">
        <title>The Genome Sequence of Anopheles maculatus species B.</title>
        <authorList>
            <consortium name="The Broad Institute Genomics Platform"/>
            <person name="Neafsey D.E."/>
            <person name="Besansky N."/>
            <person name="Howell P."/>
            <person name="Walton C."/>
            <person name="Young S.K."/>
            <person name="Zeng Q."/>
            <person name="Gargeya S."/>
            <person name="Fitzgerald M."/>
            <person name="Haas B."/>
            <person name="Abouelleil A."/>
            <person name="Allen A.W."/>
            <person name="Alvarado L."/>
            <person name="Arachchi H.M."/>
            <person name="Berlin A.M."/>
            <person name="Chapman S.B."/>
            <person name="Gainer-Dewar J."/>
            <person name="Goldberg J."/>
            <person name="Griggs A."/>
            <person name="Gujja S."/>
            <person name="Hansen M."/>
            <person name="Howarth C."/>
            <person name="Imamovic A."/>
            <person name="Ireland A."/>
            <person name="Larimer J."/>
            <person name="McCowan C."/>
            <person name="Murphy C."/>
            <person name="Pearson M."/>
            <person name="Poon T.W."/>
            <person name="Priest M."/>
            <person name="Roberts A."/>
            <person name="Saif S."/>
            <person name="Shea T."/>
            <person name="Sisk P."/>
            <person name="Sykes S."/>
            <person name="Wortman J."/>
            <person name="Nusbaum C."/>
            <person name="Birren B."/>
        </authorList>
    </citation>
    <scope>NUCLEOTIDE SEQUENCE [LARGE SCALE GENOMIC DNA]</scope>
    <source>
        <strain evidence="3">maculatus3</strain>
    </source>
</reference>
<dbReference type="EnsemblMetazoa" id="AMAM022556-RA">
    <property type="protein sequence ID" value="AMAM022556-PA"/>
    <property type="gene ID" value="AMAM022556"/>
</dbReference>
<evidence type="ECO:0000313" key="3">
    <source>
        <dbReference type="Proteomes" id="UP000075901"/>
    </source>
</evidence>
<organism evidence="2 3">
    <name type="scientific">Anopheles maculatus</name>
    <dbReference type="NCBI Taxonomy" id="74869"/>
    <lineage>
        <taxon>Eukaryota</taxon>
        <taxon>Metazoa</taxon>
        <taxon>Ecdysozoa</taxon>
        <taxon>Arthropoda</taxon>
        <taxon>Hexapoda</taxon>
        <taxon>Insecta</taxon>
        <taxon>Pterygota</taxon>
        <taxon>Neoptera</taxon>
        <taxon>Endopterygota</taxon>
        <taxon>Diptera</taxon>
        <taxon>Nematocera</taxon>
        <taxon>Culicoidea</taxon>
        <taxon>Culicidae</taxon>
        <taxon>Anophelinae</taxon>
        <taxon>Anopheles</taxon>
        <taxon>Anopheles maculatus group</taxon>
    </lineage>
</organism>
<evidence type="ECO:0000256" key="1">
    <source>
        <dbReference type="SAM" id="MobiDB-lite"/>
    </source>
</evidence>
<name>A0A182T9V0_9DIPT</name>
<sequence>MVPFGMFLQKLYKTNVTGALHTCFICKTELCARTRPIERSRAAQYGITEAEIPAGARICNSCQCKSVKSRYTHCPLPTCPNPKDRVKRFRNLPPRLFELAAEIRDPIVQELQIPPNVSKCCSACLTRIRRKMGPHLLGSTSLTDDEVNRLKKLLQEYGPKWNQFAETLSKPALAHKNFYFYYQKKYGLDVALNEYYKLHPSEDRRPAMTDGDESDLSAGSSSSDEREGGSDTTASAESPTSGNAGGNSVTLGNVSVGTKDNRGNTNDGTSLSEGATTTKLDEGGIIMLGGGGGSNVSSGV</sequence>
<keyword evidence="3" id="KW-1185">Reference proteome</keyword>
<feature type="compositionally biased region" description="Polar residues" evidence="1">
    <location>
        <begin position="232"/>
        <end position="278"/>
    </location>
</feature>
<evidence type="ECO:0000313" key="2">
    <source>
        <dbReference type="EnsemblMetazoa" id="AMAM022556-PA"/>
    </source>
</evidence>